<evidence type="ECO:0000256" key="2">
    <source>
        <dbReference type="ARBA" id="ARBA00022801"/>
    </source>
</evidence>
<dbReference type="InterPro" id="IPR036779">
    <property type="entry name" value="LysM_dom_sf"/>
</dbReference>
<dbReference type="InterPro" id="IPR018392">
    <property type="entry name" value="LysM"/>
</dbReference>
<feature type="region of interest" description="Disordered" evidence="3">
    <location>
        <begin position="122"/>
        <end position="209"/>
    </location>
</feature>
<reference evidence="6 7" key="1">
    <citation type="submission" date="2023-03" db="EMBL/GenBank/DDBJ databases">
        <title>Complete genome sequences of several Auritidibacter ignavus strains isolated from ear infections.</title>
        <authorList>
            <person name="Baehr T."/>
            <person name="Baumhoegger A.M."/>
        </authorList>
    </citation>
    <scope>NUCLEOTIDE SEQUENCE [LARGE SCALE GENOMIC DNA]</scope>
    <source>
        <strain evidence="6 7">BABAE-6</strain>
    </source>
</reference>
<evidence type="ECO:0000313" key="6">
    <source>
        <dbReference type="EMBL" id="WGH93249.1"/>
    </source>
</evidence>
<dbReference type="GO" id="GO:0016787">
    <property type="term" value="F:hydrolase activity"/>
    <property type="evidence" value="ECO:0007669"/>
    <property type="project" value="UniProtKB-KW"/>
</dbReference>
<dbReference type="Pfam" id="PF06737">
    <property type="entry name" value="Transglycosylas"/>
    <property type="match status" value="1"/>
</dbReference>
<feature type="signal peptide" evidence="4">
    <location>
        <begin position="1"/>
        <end position="44"/>
    </location>
</feature>
<evidence type="ECO:0000259" key="5">
    <source>
        <dbReference type="PROSITE" id="PS51782"/>
    </source>
</evidence>
<feature type="compositionally biased region" description="Low complexity" evidence="3">
    <location>
        <begin position="192"/>
        <end position="203"/>
    </location>
</feature>
<feature type="chain" id="PRO_5042563726" evidence="4">
    <location>
        <begin position="45"/>
        <end position="259"/>
    </location>
</feature>
<organism evidence="6 7">
    <name type="scientific">Auritidibacter ignavus</name>
    <dbReference type="NCBI Taxonomy" id="678932"/>
    <lineage>
        <taxon>Bacteria</taxon>
        <taxon>Bacillati</taxon>
        <taxon>Actinomycetota</taxon>
        <taxon>Actinomycetes</taxon>
        <taxon>Micrococcales</taxon>
        <taxon>Micrococcaceae</taxon>
        <taxon>Auritidibacter</taxon>
    </lineage>
</organism>
<feature type="compositionally biased region" description="Low complexity" evidence="3">
    <location>
        <begin position="131"/>
        <end position="179"/>
    </location>
</feature>
<evidence type="ECO:0000313" key="7">
    <source>
        <dbReference type="Proteomes" id="UP001224674"/>
    </source>
</evidence>
<dbReference type="SMART" id="SM00257">
    <property type="entry name" value="LysM"/>
    <property type="match status" value="1"/>
</dbReference>
<dbReference type="Proteomes" id="UP001224674">
    <property type="component" value="Chromosome"/>
</dbReference>
<dbReference type="PANTHER" id="PTHR34700:SF4">
    <property type="entry name" value="PHAGE-LIKE ELEMENT PBSX PROTEIN XKDP"/>
    <property type="match status" value="1"/>
</dbReference>
<dbReference type="InterPro" id="IPR023346">
    <property type="entry name" value="Lysozyme-like_dom_sf"/>
</dbReference>
<dbReference type="Gene3D" id="3.10.350.10">
    <property type="entry name" value="LysM domain"/>
    <property type="match status" value="1"/>
</dbReference>
<keyword evidence="7" id="KW-1185">Reference proteome</keyword>
<dbReference type="Gene3D" id="1.10.530.10">
    <property type="match status" value="1"/>
</dbReference>
<comment type="similarity">
    <text evidence="1">Belongs to the transglycosylase family. Rpf subfamily.</text>
</comment>
<dbReference type="InterPro" id="IPR010618">
    <property type="entry name" value="RPF"/>
</dbReference>
<dbReference type="Pfam" id="PF01476">
    <property type="entry name" value="LysM"/>
    <property type="match status" value="1"/>
</dbReference>
<proteinExistence type="inferred from homology"/>
<accession>A0AAJ6AP19</accession>
<dbReference type="AlphaFoldDB" id="A0AAJ6AP19"/>
<evidence type="ECO:0000256" key="1">
    <source>
        <dbReference type="ARBA" id="ARBA00010830"/>
    </source>
</evidence>
<sequence length="259" mass="26979">MNTTTENRVATQPKKRRGKFAATSVLAAAALAAPLLGTIDTASAAPDSTWDALAECESGGNWSTNTGNGYYGGLQFNPNTWQAYGGSGNPADASRSEQIRVAENVLEGQGWGAWPACSAKIGASGEAEPRQATSETESNQSSSQQQTQQQSQQAEQQAQQSQQAQQQPQQAQQQPQQASTGKHANQSTGYDAPSSSAKAGSGPQHAAGSANYTVQAGDTLGKIAQRHQVSGGWEAIYQANSGTIADPELIYPGQTLVIP</sequence>
<feature type="domain" description="LysM" evidence="5">
    <location>
        <begin position="210"/>
        <end position="258"/>
    </location>
</feature>
<dbReference type="CDD" id="cd13925">
    <property type="entry name" value="RPF"/>
    <property type="match status" value="1"/>
</dbReference>
<name>A0AAJ6AP19_9MICC</name>
<protein>
    <submittedName>
        <fullName evidence="6">Transglycosylase family protein</fullName>
    </submittedName>
</protein>
<dbReference type="InterPro" id="IPR052196">
    <property type="entry name" value="Bact_Kbp"/>
</dbReference>
<dbReference type="CDD" id="cd00118">
    <property type="entry name" value="LysM"/>
    <property type="match status" value="1"/>
</dbReference>
<feature type="compositionally biased region" description="Polar residues" evidence="3">
    <location>
        <begin position="180"/>
        <end position="189"/>
    </location>
</feature>
<dbReference type="SUPFAM" id="SSF53955">
    <property type="entry name" value="Lysozyme-like"/>
    <property type="match status" value="1"/>
</dbReference>
<keyword evidence="4" id="KW-0732">Signal</keyword>
<keyword evidence="2" id="KW-0378">Hydrolase</keyword>
<dbReference type="PROSITE" id="PS51782">
    <property type="entry name" value="LYSM"/>
    <property type="match status" value="1"/>
</dbReference>
<dbReference type="EMBL" id="CP122566">
    <property type="protein sequence ID" value="WGH93249.1"/>
    <property type="molecule type" value="Genomic_DNA"/>
</dbReference>
<evidence type="ECO:0000256" key="3">
    <source>
        <dbReference type="SAM" id="MobiDB-lite"/>
    </source>
</evidence>
<gene>
    <name evidence="6" type="ORF">QDX21_00035</name>
</gene>
<dbReference type="SUPFAM" id="SSF54106">
    <property type="entry name" value="LysM domain"/>
    <property type="match status" value="1"/>
</dbReference>
<dbReference type="PANTHER" id="PTHR34700">
    <property type="entry name" value="POTASSIUM BINDING PROTEIN KBP"/>
    <property type="match status" value="1"/>
</dbReference>
<dbReference type="RefSeq" id="WP_110100216.1">
    <property type="nucleotide sequence ID" value="NZ_CP122561.1"/>
</dbReference>
<dbReference type="GeneID" id="83694434"/>
<evidence type="ECO:0000256" key="4">
    <source>
        <dbReference type="SAM" id="SignalP"/>
    </source>
</evidence>